<organism evidence="4 6">
    <name type="scientific">Bacteroides uniformis</name>
    <dbReference type="NCBI Taxonomy" id="820"/>
    <lineage>
        <taxon>Bacteria</taxon>
        <taxon>Pseudomonadati</taxon>
        <taxon>Bacteroidota</taxon>
        <taxon>Bacteroidia</taxon>
        <taxon>Bacteroidales</taxon>
        <taxon>Bacteroidaceae</taxon>
        <taxon>Bacteroides</taxon>
    </lineage>
</organism>
<sequence length="337" mass="40338">MKQNYTLMGGKAWCCFSVFYSRKAWGSLLTEVVSFYREFQSLFHYFVAYFSEQQGEHIKVTFSFDIENMVEIQERVDTHFLLFLNQNPSVHPKQFPFGEDLWCFYPNNSLVWNQYKIQYPDLDLLLDKQFTLCLSGFLSDTYVGGKKQMEGENFNLLEQIQQKVFTEQNGIRLAKWGCLIECLAQKSLIEMDVDEQLTDVDEFLIALWQEMKVPYMGTFQFLLWVGDYFLFRFYDENSLFRSRTSWMLEQIVLGVERLFCQFEYRVRSVEPLFLFPVDVWRDLGEWLLCVEKVCICESVKNVLAKLYALPEMEFLLHCNFPKNTLRWKYREIIFVDK</sequence>
<dbReference type="EMBL" id="JAWDEU010000002">
    <property type="protein sequence ID" value="MDU0246955.1"/>
    <property type="molecule type" value="Genomic_DNA"/>
</dbReference>
<dbReference type="EMBL" id="WCUG01000002">
    <property type="protein sequence ID" value="KAB4173043.1"/>
    <property type="molecule type" value="Genomic_DNA"/>
</dbReference>
<reference evidence="1 5" key="1">
    <citation type="submission" date="2015-09" db="EMBL/GenBank/DDBJ databases">
        <authorList>
            <consortium name="Pathogen Informatics"/>
        </authorList>
    </citation>
    <scope>NUCLEOTIDE SEQUENCE [LARGE SCALE GENOMIC DNA]</scope>
    <source>
        <strain evidence="1 5">2789STDY5834898</strain>
    </source>
</reference>
<name>A0A174DXY0_BACUN</name>
<dbReference type="Proteomes" id="UP000433928">
    <property type="component" value="Unassembled WGS sequence"/>
</dbReference>
<dbReference type="AlphaFoldDB" id="A0A174DXY0"/>
<dbReference type="EMBL" id="QRXV01000002">
    <property type="protein sequence ID" value="RGU40931.1"/>
    <property type="molecule type" value="Genomic_DNA"/>
</dbReference>
<evidence type="ECO:0000313" key="2">
    <source>
        <dbReference type="EMBL" id="KAB4173043.1"/>
    </source>
</evidence>
<dbReference type="RefSeq" id="WP_005823848.1">
    <property type="nucleotide sequence ID" value="NZ_AP019724.1"/>
</dbReference>
<proteinExistence type="predicted"/>
<dbReference type="Proteomes" id="UP000095766">
    <property type="component" value="Unassembled WGS sequence"/>
</dbReference>
<dbReference type="Proteomes" id="UP000284022">
    <property type="component" value="Unassembled WGS sequence"/>
</dbReference>
<protein>
    <submittedName>
        <fullName evidence="4">Uncharacterized protein</fullName>
    </submittedName>
</protein>
<evidence type="ECO:0000313" key="3">
    <source>
        <dbReference type="EMBL" id="MDU0246955.1"/>
    </source>
</evidence>
<accession>A0A174DXY0</accession>
<evidence type="ECO:0000313" key="5">
    <source>
        <dbReference type="Proteomes" id="UP000095766"/>
    </source>
</evidence>
<evidence type="ECO:0000313" key="7">
    <source>
        <dbReference type="Proteomes" id="UP000433928"/>
    </source>
</evidence>
<dbReference type="Proteomes" id="UP001181247">
    <property type="component" value="Unassembled WGS sequence"/>
</dbReference>
<reference evidence="4 6" key="2">
    <citation type="submission" date="2018-08" db="EMBL/GenBank/DDBJ databases">
        <title>A genome reference for cultivated species of the human gut microbiota.</title>
        <authorList>
            <person name="Zou Y."/>
            <person name="Xue W."/>
            <person name="Luo G."/>
        </authorList>
    </citation>
    <scope>NUCLEOTIDE SEQUENCE [LARGE SCALE GENOMIC DNA]</scope>
    <source>
        <strain evidence="4 6">AF17-20</strain>
    </source>
</reference>
<evidence type="ECO:0000313" key="1">
    <source>
        <dbReference type="EMBL" id="CUP62287.1"/>
    </source>
</evidence>
<dbReference type="GeneID" id="99751009"/>
<reference evidence="3" key="4">
    <citation type="submission" date="2023-10" db="EMBL/GenBank/DDBJ databases">
        <title>Genome of Potential pathogenic bacteria in Crohn's disease.</title>
        <authorList>
            <person name="Rodriguez-Palacios A."/>
        </authorList>
    </citation>
    <scope>NUCLEOTIDE SEQUENCE</scope>
    <source>
        <strain evidence="3">CavFT-hAR50</strain>
    </source>
</reference>
<reference evidence="2 7" key="3">
    <citation type="journal article" date="2019" name="Nat. Med.">
        <title>A library of human gut bacterial isolates paired with longitudinal multiomics data enables mechanistic microbiome research.</title>
        <authorList>
            <person name="Poyet M."/>
            <person name="Groussin M."/>
            <person name="Gibbons S.M."/>
            <person name="Avila-Pacheco J."/>
            <person name="Jiang X."/>
            <person name="Kearney S.M."/>
            <person name="Perrotta A.R."/>
            <person name="Berdy B."/>
            <person name="Zhao S."/>
            <person name="Lieberman T.D."/>
            <person name="Swanson P.K."/>
            <person name="Smith M."/>
            <person name="Roesemann S."/>
            <person name="Alexander J.E."/>
            <person name="Rich S.A."/>
            <person name="Livny J."/>
            <person name="Vlamakis H."/>
            <person name="Clish C."/>
            <person name="Bullock K."/>
            <person name="Deik A."/>
            <person name="Scott J."/>
            <person name="Pierce K.A."/>
            <person name="Xavier R.J."/>
            <person name="Alm E.J."/>
        </authorList>
    </citation>
    <scope>NUCLEOTIDE SEQUENCE [LARGE SCALE GENOMIC DNA]</scope>
    <source>
        <strain evidence="2 7">BIOML-A27</strain>
    </source>
</reference>
<evidence type="ECO:0000313" key="6">
    <source>
        <dbReference type="Proteomes" id="UP000284022"/>
    </source>
</evidence>
<dbReference type="EMBL" id="CZAO01000008">
    <property type="protein sequence ID" value="CUP62287.1"/>
    <property type="molecule type" value="Genomic_DNA"/>
</dbReference>
<evidence type="ECO:0000313" key="4">
    <source>
        <dbReference type="EMBL" id="RGU40931.1"/>
    </source>
</evidence>
<gene>
    <name evidence="4" type="ORF">DWW83_02085</name>
    <name evidence="1" type="ORF">ERS852510_01962</name>
    <name evidence="2" type="ORF">GAQ59_02640</name>
    <name evidence="3" type="ORF">RVH16_19910</name>
</gene>